<dbReference type="Gene3D" id="3.40.50.1780">
    <property type="match status" value="1"/>
</dbReference>
<comment type="similarity">
    <text evidence="1">Belongs to the NARF family.</text>
</comment>
<feature type="domain" description="Iron hydrogenase large subunit C-terminal" evidence="6">
    <location>
        <begin position="97"/>
        <end position="428"/>
    </location>
</feature>
<dbReference type="FunCoup" id="A0A5J5EX38">
    <property type="interactions" value="391"/>
</dbReference>
<accession>A0A5J5EX38</accession>
<comment type="function">
    <text evidence="4">Component of the cytosolic Fe/S protein assembly machinery. Required for maturation of extramitochondrial Fe/S proteins. May play a role in the transfer of pre-assembled Fe/S clusters to target apoproteins.</text>
</comment>
<name>A0A5J5EX38_9PEZI</name>
<dbReference type="GO" id="GO:0051539">
    <property type="term" value="F:4 iron, 4 sulfur cluster binding"/>
    <property type="evidence" value="ECO:0007669"/>
    <property type="project" value="UniProtKB-KW"/>
</dbReference>
<evidence type="ECO:0000259" key="6">
    <source>
        <dbReference type="Pfam" id="PF02906"/>
    </source>
</evidence>
<dbReference type="SUPFAM" id="SSF53920">
    <property type="entry name" value="Fe-only hydrogenase"/>
    <property type="match status" value="1"/>
</dbReference>
<dbReference type="AlphaFoldDB" id="A0A5J5EX38"/>
<evidence type="ECO:0000256" key="5">
    <source>
        <dbReference type="ARBA" id="ARBA00031269"/>
    </source>
</evidence>
<dbReference type="InterPro" id="IPR004108">
    <property type="entry name" value="Fe_hydrogenase_lsu_C"/>
</dbReference>
<evidence type="ECO:0000313" key="8">
    <source>
        <dbReference type="Proteomes" id="UP000326924"/>
    </source>
</evidence>
<proteinExistence type="inferred from homology"/>
<dbReference type="Proteomes" id="UP000326924">
    <property type="component" value="Unassembled WGS sequence"/>
</dbReference>
<evidence type="ECO:0000256" key="2">
    <source>
        <dbReference type="ARBA" id="ARBA00022485"/>
    </source>
</evidence>
<dbReference type="Gene3D" id="3.40.950.10">
    <property type="entry name" value="Fe-only Hydrogenase (Larger Subunit), Chain L, domain 3"/>
    <property type="match status" value="1"/>
</dbReference>
<reference evidence="7 8" key="1">
    <citation type="submission" date="2019-09" db="EMBL/GenBank/DDBJ databases">
        <title>Draft genome of the ectomycorrhizal ascomycete Sphaerosporella brunnea.</title>
        <authorList>
            <consortium name="DOE Joint Genome Institute"/>
            <person name="Benucci G.M."/>
            <person name="Marozzi G."/>
            <person name="Antonielli L."/>
            <person name="Sanchez S."/>
            <person name="Marco P."/>
            <person name="Wang X."/>
            <person name="Falini L.B."/>
            <person name="Barry K."/>
            <person name="Haridas S."/>
            <person name="Lipzen A."/>
            <person name="Labutti K."/>
            <person name="Grigoriev I.V."/>
            <person name="Murat C."/>
            <person name="Martin F."/>
            <person name="Albertini E."/>
            <person name="Donnini D."/>
            <person name="Bonito G."/>
        </authorList>
    </citation>
    <scope>NUCLEOTIDE SEQUENCE [LARGE SCALE GENOMIC DNA]</scope>
    <source>
        <strain evidence="7 8">Sb_GMNB300</strain>
    </source>
</reference>
<dbReference type="Gene3D" id="3.30.70.20">
    <property type="match status" value="1"/>
</dbReference>
<keyword evidence="8" id="KW-1185">Reference proteome</keyword>
<evidence type="ECO:0000313" key="7">
    <source>
        <dbReference type="EMBL" id="KAA8906266.1"/>
    </source>
</evidence>
<protein>
    <recommendedName>
        <fullName evidence="5">Nuclear architecture-related protein 1</fullName>
    </recommendedName>
</protein>
<organism evidence="7 8">
    <name type="scientific">Sphaerosporella brunnea</name>
    <dbReference type="NCBI Taxonomy" id="1250544"/>
    <lineage>
        <taxon>Eukaryota</taxon>
        <taxon>Fungi</taxon>
        <taxon>Dikarya</taxon>
        <taxon>Ascomycota</taxon>
        <taxon>Pezizomycotina</taxon>
        <taxon>Pezizomycetes</taxon>
        <taxon>Pezizales</taxon>
        <taxon>Pyronemataceae</taxon>
        <taxon>Sphaerosporella</taxon>
    </lineage>
</organism>
<keyword evidence="2" id="KW-0408">Iron</keyword>
<dbReference type="Pfam" id="PF02906">
    <property type="entry name" value="Fe_hyd_lg_C"/>
    <property type="match status" value="1"/>
</dbReference>
<dbReference type="InterPro" id="IPR050340">
    <property type="entry name" value="Cytosolic_Fe-S_CAF"/>
</dbReference>
<keyword evidence="3" id="KW-0411">Iron-sulfur</keyword>
<dbReference type="InParanoid" id="A0A5J5EX38"/>
<gene>
    <name evidence="7" type="ORF">FN846DRAFT_919137</name>
</gene>
<sequence>MSAILSAEALNDFIAPSVACIKPVESLPPPPPPSNDLTVAREDTLPAAQTAQTAAQISLTDCLACSGCVTSSEAVLVQLQSHTEVLNSLEQYPNRRFLAVVSPQTRAALAVALGMREKEAGNIVSRLLTTVGFEAVVDEGVFWGVEHWFASREVMEEASTDGPKKPILASSCPGFICYLESTHPELIPHLSALKSPQAIAGTFLKALLIGEGKAKSPEDVYVVGVMPCFDKKLEGARGELTSSAWRDESSEETPVRDIDCVITTRELLSLAEIKGINVRSLSREPVPTPQLSTDPTIQAFLSVATTNPQNTGTSGGNLSAILRSLLQQHPEATLQIQQGRNIDTVDYLLSSASGDVIAKFTRCYGFRNIQNLVRRLKPTRPKALPQFGKKPAAPAAGRRAVKRAGEARDERQVYVEVMACPGGCTNGGGQIKYDDEVLWKELGLEKWGSQRELLAKVDEAYFSSDEGEKGEEGEVRKVLDAWIRITGVAEEKLVKTTYRKVANDIGGRLGEKEVLEIASRTGGGW</sequence>
<keyword evidence="2" id="KW-0004">4Fe-4S</keyword>
<dbReference type="InterPro" id="IPR009016">
    <property type="entry name" value="Fe_hydrogenase"/>
</dbReference>
<evidence type="ECO:0000256" key="4">
    <source>
        <dbReference type="ARBA" id="ARBA00025099"/>
    </source>
</evidence>
<comment type="caution">
    <text evidence="7">The sequence shown here is derived from an EMBL/GenBank/DDBJ whole genome shotgun (WGS) entry which is preliminary data.</text>
</comment>
<evidence type="ECO:0000256" key="1">
    <source>
        <dbReference type="ARBA" id="ARBA00006596"/>
    </source>
</evidence>
<dbReference type="EMBL" id="VXIS01000090">
    <property type="protein sequence ID" value="KAA8906266.1"/>
    <property type="molecule type" value="Genomic_DNA"/>
</dbReference>
<evidence type="ECO:0000256" key="3">
    <source>
        <dbReference type="ARBA" id="ARBA00023014"/>
    </source>
</evidence>
<keyword evidence="2" id="KW-0479">Metal-binding</keyword>
<dbReference type="OrthoDB" id="10253113at2759"/>
<dbReference type="PANTHER" id="PTHR11615">
    <property type="entry name" value="NITRATE, FORMATE, IRON DEHYDROGENASE"/>
    <property type="match status" value="1"/>
</dbReference>